<dbReference type="EMBL" id="BK015191">
    <property type="protein sequence ID" value="DAD95230.1"/>
    <property type="molecule type" value="Genomic_DNA"/>
</dbReference>
<proteinExistence type="predicted"/>
<organism evidence="1">
    <name type="scientific">Podoviridae sp. ctsNK10</name>
    <dbReference type="NCBI Taxonomy" id="2826582"/>
    <lineage>
        <taxon>Viruses</taxon>
        <taxon>Duplodnaviria</taxon>
        <taxon>Heunggongvirae</taxon>
        <taxon>Uroviricota</taxon>
        <taxon>Caudoviricetes</taxon>
    </lineage>
</organism>
<protein>
    <submittedName>
        <fullName evidence="1">Uncharacterized protein</fullName>
    </submittedName>
</protein>
<sequence>MLRTFMFTYTVAQYTLAWLAYRLALDFFTSSPYLQRKINSMKGRQFLLNMLSFKLSRFS</sequence>
<reference evidence="1" key="1">
    <citation type="journal article" date="2021" name="Proc. Natl. Acad. Sci. U.S.A.">
        <title>A Catalog of Tens of Thousands of Viruses from Human Metagenomes Reveals Hidden Associations with Chronic Diseases.</title>
        <authorList>
            <person name="Tisza M.J."/>
            <person name="Buck C.B."/>
        </authorList>
    </citation>
    <scope>NUCLEOTIDE SEQUENCE</scope>
    <source>
        <strain evidence="1">CtsNK10</strain>
    </source>
</reference>
<name>A0A8S5NKG6_9CAUD</name>
<accession>A0A8S5NKG6</accession>
<evidence type="ECO:0000313" key="1">
    <source>
        <dbReference type="EMBL" id="DAD95230.1"/>
    </source>
</evidence>